<reference evidence="2" key="1">
    <citation type="submission" date="2020-03" db="EMBL/GenBank/DDBJ databases">
        <title>Draft sequencing of Paenibacilllus sp. S3N08.</title>
        <authorList>
            <person name="Kim D.-U."/>
        </authorList>
    </citation>
    <scope>NUCLEOTIDE SEQUENCE</scope>
    <source>
        <strain evidence="2">S3N08</strain>
    </source>
</reference>
<dbReference type="InterPro" id="IPR027417">
    <property type="entry name" value="P-loop_NTPase"/>
</dbReference>
<evidence type="ECO:0000313" key="2">
    <source>
        <dbReference type="EMBL" id="NHN34695.1"/>
    </source>
</evidence>
<dbReference type="Pfam" id="PF07693">
    <property type="entry name" value="KAP_NTPase"/>
    <property type="match status" value="1"/>
</dbReference>
<evidence type="ECO:0000313" key="3">
    <source>
        <dbReference type="Proteomes" id="UP001165962"/>
    </source>
</evidence>
<dbReference type="Proteomes" id="UP001165962">
    <property type="component" value="Unassembled WGS sequence"/>
</dbReference>
<dbReference type="InterPro" id="IPR011646">
    <property type="entry name" value="KAP_P-loop"/>
</dbReference>
<dbReference type="Gene3D" id="3.40.50.300">
    <property type="entry name" value="P-loop containing nucleotide triphosphate hydrolases"/>
    <property type="match status" value="1"/>
</dbReference>
<organism evidence="2 3">
    <name type="scientific">Paenibacillus agricola</name>
    <dbReference type="NCBI Taxonomy" id="2716264"/>
    <lineage>
        <taxon>Bacteria</taxon>
        <taxon>Bacillati</taxon>
        <taxon>Bacillota</taxon>
        <taxon>Bacilli</taxon>
        <taxon>Bacillales</taxon>
        <taxon>Paenibacillaceae</taxon>
        <taxon>Paenibacillus</taxon>
    </lineage>
</organism>
<sequence>MTQNEILQILISKVLSKHANRRIHINGAWGIGKSFLWEQFEKKARQKKYKTIYISLFGADSTEILLQKIKTEYILTESIADSSILKKTVNGIFDNKALKQSHPPCLRST</sequence>
<evidence type="ECO:0000259" key="1">
    <source>
        <dbReference type="Pfam" id="PF07693"/>
    </source>
</evidence>
<feature type="domain" description="KAP NTPase" evidence="1">
    <location>
        <begin position="18"/>
        <end position="68"/>
    </location>
</feature>
<protein>
    <recommendedName>
        <fullName evidence="1">KAP NTPase domain-containing protein</fullName>
    </recommendedName>
</protein>
<proteinExistence type="predicted"/>
<keyword evidence="3" id="KW-1185">Reference proteome</keyword>
<comment type="caution">
    <text evidence="2">The sequence shown here is derived from an EMBL/GenBank/DDBJ whole genome shotgun (WGS) entry which is preliminary data.</text>
</comment>
<accession>A0ABX0JL32</accession>
<gene>
    <name evidence="2" type="ORF">G9U52_33580</name>
</gene>
<dbReference type="EMBL" id="JAAOIW010000021">
    <property type="protein sequence ID" value="NHN34695.1"/>
    <property type="molecule type" value="Genomic_DNA"/>
</dbReference>
<name>A0ABX0JL32_9BACL</name>
<dbReference type="RefSeq" id="WP_166156101.1">
    <property type="nucleotide sequence ID" value="NZ_JAAOIW010000021.1"/>
</dbReference>
<dbReference type="SUPFAM" id="SSF52540">
    <property type="entry name" value="P-loop containing nucleoside triphosphate hydrolases"/>
    <property type="match status" value="1"/>
</dbReference>